<evidence type="ECO:0000259" key="3">
    <source>
        <dbReference type="Pfam" id="PF00535"/>
    </source>
</evidence>
<feature type="domain" description="Glycosyltransferase 2-like" evidence="3">
    <location>
        <begin position="9"/>
        <end position="119"/>
    </location>
</feature>
<keyword evidence="2" id="KW-0732">Signal</keyword>
<dbReference type="AlphaFoldDB" id="A0A975M456"/>
<dbReference type="Proteomes" id="UP000676885">
    <property type="component" value="Chromosome"/>
</dbReference>
<dbReference type="PANTHER" id="PTHR43685:SF2">
    <property type="entry name" value="GLYCOSYLTRANSFERASE 2-LIKE DOMAIN-CONTAINING PROTEIN"/>
    <property type="match status" value="1"/>
</dbReference>
<dbReference type="PANTHER" id="PTHR43685">
    <property type="entry name" value="GLYCOSYLTRANSFERASE"/>
    <property type="match status" value="1"/>
</dbReference>
<keyword evidence="5" id="KW-1185">Reference proteome</keyword>
<dbReference type="InterPro" id="IPR001173">
    <property type="entry name" value="Glyco_trans_2-like"/>
</dbReference>
<dbReference type="InterPro" id="IPR029044">
    <property type="entry name" value="Nucleotide-diphossugar_trans"/>
</dbReference>
<dbReference type="Gene3D" id="3.90.550.10">
    <property type="entry name" value="Spore Coat Polysaccharide Biosynthesis Protein SpsA, Chain A"/>
    <property type="match status" value="1"/>
</dbReference>
<evidence type="ECO:0000313" key="5">
    <source>
        <dbReference type="Proteomes" id="UP000676885"/>
    </source>
</evidence>
<gene>
    <name evidence="4" type="ORF">KKR91_13930</name>
</gene>
<evidence type="ECO:0000256" key="1">
    <source>
        <dbReference type="SAM" id="MobiDB-lite"/>
    </source>
</evidence>
<feature type="signal peptide" evidence="2">
    <location>
        <begin position="1"/>
        <end position="22"/>
    </location>
</feature>
<dbReference type="InterPro" id="IPR050834">
    <property type="entry name" value="Glycosyltransf_2"/>
</dbReference>
<dbReference type="RefSeq" id="WP_210227903.1">
    <property type="nucleotide sequence ID" value="NZ_CP076022.1"/>
</dbReference>
<evidence type="ECO:0000256" key="2">
    <source>
        <dbReference type="SAM" id="SignalP"/>
    </source>
</evidence>
<proteinExistence type="predicted"/>
<evidence type="ECO:0000313" key="4">
    <source>
        <dbReference type="EMBL" id="QWC09562.1"/>
    </source>
</evidence>
<dbReference type="EMBL" id="CP076022">
    <property type="protein sequence ID" value="QWC09562.1"/>
    <property type="molecule type" value="Genomic_DNA"/>
</dbReference>
<feature type="region of interest" description="Disordered" evidence="1">
    <location>
        <begin position="247"/>
        <end position="275"/>
    </location>
</feature>
<feature type="compositionally biased region" description="Low complexity" evidence="1">
    <location>
        <begin position="257"/>
        <end position="275"/>
    </location>
</feature>
<name>A0A975M456_9MICC</name>
<accession>A0A975M456</accession>
<dbReference type="KEGG" id="ajg:KKR91_13930"/>
<dbReference type="Pfam" id="PF00535">
    <property type="entry name" value="Glycos_transf_2"/>
    <property type="match status" value="1"/>
</dbReference>
<organism evidence="4 5">
    <name type="scientific">Arthrobacter jiangjiafuii</name>
    <dbReference type="NCBI Taxonomy" id="2817475"/>
    <lineage>
        <taxon>Bacteria</taxon>
        <taxon>Bacillati</taxon>
        <taxon>Actinomycetota</taxon>
        <taxon>Actinomycetes</taxon>
        <taxon>Micrococcales</taxon>
        <taxon>Micrococcaceae</taxon>
        <taxon>Arthrobacter</taxon>
    </lineage>
</organism>
<dbReference type="SUPFAM" id="SSF53448">
    <property type="entry name" value="Nucleotide-diphospho-sugar transferases"/>
    <property type="match status" value="1"/>
</dbReference>
<protein>
    <submittedName>
        <fullName evidence="4">Glycosyltransferase family 2 protein</fullName>
    </submittedName>
</protein>
<sequence>MPALLPAVSVVIPCLNDAPALAACLASLAGQTVQPFEIVVVDNNSTDDSAAVARRRGARVVFEPVPGIPAAAAAGYDAARGQIIARCDADCVLPADWIARIAETFAADPSLAALSGPGRFYGFPRPLGGLLSVLYLGSYYLAMGLALGHLPLFGSNLALRTSVWHKIRGKVHREDPEQHDDVCLSLHLGQEYRCRFEPTLVVGMAPRAVIGGANLVRRFRRAFHTLWAHWPGEAPWVRWPRRFTGHGETGHGKNRPAEPTAPGDTAGAAAAPATD</sequence>
<reference evidence="4 5" key="1">
    <citation type="submission" date="2021-05" db="EMBL/GenBank/DDBJ databases">
        <title>Novel species in genus Arthrobacter.</title>
        <authorList>
            <person name="Zhang G."/>
        </authorList>
    </citation>
    <scope>NUCLEOTIDE SEQUENCE [LARGE SCALE GENOMIC DNA]</scope>
    <source>
        <strain evidence="5">zg-ZUI227</strain>
    </source>
</reference>
<feature type="chain" id="PRO_5037363476" evidence="2">
    <location>
        <begin position="23"/>
        <end position="275"/>
    </location>
</feature>
<dbReference type="CDD" id="cd00761">
    <property type="entry name" value="Glyco_tranf_GTA_type"/>
    <property type="match status" value="1"/>
</dbReference>